<keyword evidence="1" id="KW-1133">Transmembrane helix</keyword>
<protein>
    <recommendedName>
        <fullName evidence="4">Fimbrial assembly protein</fullName>
    </recommendedName>
</protein>
<comment type="caution">
    <text evidence="2">The sequence shown here is derived from an EMBL/GenBank/DDBJ whole genome shotgun (WGS) entry which is preliminary data.</text>
</comment>
<name>A0A1G2G2N5_9BACT</name>
<dbReference type="AlphaFoldDB" id="A0A1G2G2N5"/>
<organism evidence="2 3">
    <name type="scientific">Candidatus Ryanbacteria bacterium RIFCSPHIGHO2_01_FULL_45_22</name>
    <dbReference type="NCBI Taxonomy" id="1802114"/>
    <lineage>
        <taxon>Bacteria</taxon>
        <taxon>Candidatus Ryaniibacteriota</taxon>
    </lineage>
</organism>
<accession>A0A1G2G2N5</accession>
<feature type="transmembrane region" description="Helical" evidence="1">
    <location>
        <begin position="35"/>
        <end position="54"/>
    </location>
</feature>
<dbReference type="Proteomes" id="UP000177480">
    <property type="component" value="Unassembled WGS sequence"/>
</dbReference>
<evidence type="ECO:0000313" key="2">
    <source>
        <dbReference type="EMBL" id="OGZ44252.1"/>
    </source>
</evidence>
<keyword evidence="1" id="KW-0812">Transmembrane</keyword>
<evidence type="ECO:0008006" key="4">
    <source>
        <dbReference type="Google" id="ProtNLM"/>
    </source>
</evidence>
<proteinExistence type="predicted"/>
<reference evidence="2 3" key="1">
    <citation type="journal article" date="2016" name="Nat. Commun.">
        <title>Thousands of microbial genomes shed light on interconnected biogeochemical processes in an aquifer system.</title>
        <authorList>
            <person name="Anantharaman K."/>
            <person name="Brown C.T."/>
            <person name="Hug L.A."/>
            <person name="Sharon I."/>
            <person name="Castelle C.J."/>
            <person name="Probst A.J."/>
            <person name="Thomas B.C."/>
            <person name="Singh A."/>
            <person name="Wilkins M.J."/>
            <person name="Karaoz U."/>
            <person name="Brodie E.L."/>
            <person name="Williams K.H."/>
            <person name="Hubbard S.S."/>
            <person name="Banfield J.F."/>
        </authorList>
    </citation>
    <scope>NUCLEOTIDE SEQUENCE [LARGE SCALE GENOMIC DNA]</scope>
</reference>
<evidence type="ECO:0000313" key="3">
    <source>
        <dbReference type="Proteomes" id="UP000177480"/>
    </source>
</evidence>
<evidence type="ECO:0000256" key="1">
    <source>
        <dbReference type="SAM" id="Phobius"/>
    </source>
</evidence>
<gene>
    <name evidence="2" type="ORF">A2719_02475</name>
</gene>
<dbReference type="EMBL" id="MHNK01000005">
    <property type="protein sequence ID" value="OGZ44252.1"/>
    <property type="molecule type" value="Genomic_DNA"/>
</dbReference>
<sequence>MTSTHSLNLLPPEDKKRIGYQRLIRFFAYMNVRSIILLVIGNTLLLPTYFFLFFQNRGTQELLAAQQRTAQTEQTREIEKRIQQTNTTLNHLETTYTIAQDSLTASITDIIKEAPLGITLTFLSFEKETNHVSLRGHAATRSDLLQFISAMREHPSFHDIESPVENILRNKNISFTFSFTVHSGKNL</sequence>
<dbReference type="STRING" id="1802114.A2719_02475"/>
<keyword evidence="1" id="KW-0472">Membrane</keyword>